<gene>
    <name evidence="18" type="ORF">ACFO26_00910</name>
</gene>
<evidence type="ECO:0000256" key="7">
    <source>
        <dbReference type="ARBA" id="ARBA00022989"/>
    </source>
</evidence>
<keyword evidence="7 17" id="KW-1133">Transmembrane helix</keyword>
<reference evidence="19" key="1">
    <citation type="journal article" date="2019" name="Int. J. Syst. Evol. Microbiol.">
        <title>The Global Catalogue of Microorganisms (GCM) 10K type strain sequencing project: providing services to taxonomists for standard genome sequencing and annotation.</title>
        <authorList>
            <consortium name="The Broad Institute Genomics Platform"/>
            <consortium name="The Broad Institute Genome Sequencing Center for Infectious Disease"/>
            <person name="Wu L."/>
            <person name="Ma J."/>
        </authorList>
    </citation>
    <scope>NUCLEOTIDE SEQUENCE [LARGE SCALE GENOMIC DNA]</scope>
    <source>
        <strain evidence="19">CCUG 63287</strain>
    </source>
</reference>
<dbReference type="RefSeq" id="WP_213534372.1">
    <property type="nucleotide sequence ID" value="NZ_BOVQ01000003.1"/>
</dbReference>
<protein>
    <recommendedName>
        <fullName evidence="12">Probable peptidoglycan glycosyltransferase FtsW</fullName>
        <ecNumber evidence="14">2.4.99.28</ecNumber>
    </recommendedName>
    <alternativeName>
        <fullName evidence="13">Cell division protein FtsW</fullName>
    </alternativeName>
    <alternativeName>
        <fullName evidence="10">Cell wall polymerase</fullName>
    </alternativeName>
    <alternativeName>
        <fullName evidence="9">Peptidoglycan polymerase</fullName>
    </alternativeName>
</protein>
<comment type="caution">
    <text evidence="18">The sequence shown here is derived from an EMBL/GenBank/DDBJ whole genome shotgun (WGS) entry which is preliminary data.</text>
</comment>
<dbReference type="InterPro" id="IPR018365">
    <property type="entry name" value="Cell_cycle_FtsW-rel_CS"/>
</dbReference>
<feature type="transmembrane region" description="Helical" evidence="17">
    <location>
        <begin position="110"/>
        <end position="138"/>
    </location>
</feature>
<proteinExistence type="inferred from homology"/>
<sequence>MKEGLKKTNFLDYSILIPYLLMSAIGIIMVFSTSVPYQISHGLSPYRSVINQAVFMLLSFVAISVIYRMKLKALKSQKLLGFLFFVLLALLIFARVGPKLITTGNGGTHGWIIIPGIGSIQPAELAKIFIVWYLASVFSSKQDEIGKKDIHEIFKGKSIVQKLLGGWRLPILSLILIELIMPDIGNSTIMAAIVFVMVGASGISWRWFSGYGKIILAAILAFIGVLYATGGNIIPTFLRISYINKRFIAFINPFSDLANSGHQLANSYYAIANGGWIGRGLGNSIEKNGFLPEAQTDFVFPIIMEELGIIGGILVLGILFFLIIRILLVGIRARNSFNSLMAIGVSSLLLLQVFINVGGAIGVIPETGVTFPFVSQGGSSFLVLSLGVAFVLNISADEKRREITELTGQYQVVKQ</sequence>
<feature type="transmembrane region" description="Helical" evidence="17">
    <location>
        <begin position="159"/>
        <end position="181"/>
    </location>
</feature>
<feature type="transmembrane region" description="Helical" evidence="17">
    <location>
        <begin position="215"/>
        <end position="238"/>
    </location>
</feature>
<evidence type="ECO:0000256" key="13">
    <source>
        <dbReference type="ARBA" id="ARBA00041418"/>
    </source>
</evidence>
<dbReference type="Pfam" id="PF01098">
    <property type="entry name" value="FTSW_RODA_SPOVE"/>
    <property type="match status" value="1"/>
</dbReference>
<keyword evidence="4 17" id="KW-0812">Transmembrane</keyword>
<comment type="similarity">
    <text evidence="11">Belongs to the SEDS family. FtsW subfamily.</text>
</comment>
<keyword evidence="5" id="KW-0133">Cell shape</keyword>
<dbReference type="InterPro" id="IPR001182">
    <property type="entry name" value="FtsW/RodA"/>
</dbReference>
<keyword evidence="2" id="KW-0328">Glycosyltransferase</keyword>
<comment type="subcellular location">
    <subcellularLocation>
        <location evidence="1">Membrane</location>
        <topology evidence="1">Multi-pass membrane protein</topology>
    </subcellularLocation>
</comment>
<feature type="transmembrane region" description="Helical" evidence="17">
    <location>
        <begin position="49"/>
        <end position="67"/>
    </location>
</feature>
<name>A0ABV9JAD7_9LACT</name>
<dbReference type="PANTHER" id="PTHR30474">
    <property type="entry name" value="CELL CYCLE PROTEIN"/>
    <property type="match status" value="1"/>
</dbReference>
<evidence type="ECO:0000256" key="2">
    <source>
        <dbReference type="ARBA" id="ARBA00022676"/>
    </source>
</evidence>
<accession>A0ABV9JAD7</accession>
<keyword evidence="6" id="KW-0573">Peptidoglycan synthesis</keyword>
<evidence type="ECO:0000256" key="15">
    <source>
        <dbReference type="ARBA" id="ARBA00049902"/>
    </source>
</evidence>
<feature type="transmembrane region" description="Helical" evidence="17">
    <location>
        <begin position="187"/>
        <end position="208"/>
    </location>
</feature>
<organism evidence="18 19">
    <name type="scientific">Lactococcus nasutitermitis</name>
    <dbReference type="NCBI Taxonomy" id="1652957"/>
    <lineage>
        <taxon>Bacteria</taxon>
        <taxon>Bacillati</taxon>
        <taxon>Bacillota</taxon>
        <taxon>Bacilli</taxon>
        <taxon>Lactobacillales</taxon>
        <taxon>Streptococcaceae</taxon>
        <taxon>Lactococcus</taxon>
    </lineage>
</organism>
<evidence type="ECO:0000256" key="4">
    <source>
        <dbReference type="ARBA" id="ARBA00022692"/>
    </source>
</evidence>
<dbReference type="Proteomes" id="UP001595987">
    <property type="component" value="Unassembled WGS sequence"/>
</dbReference>
<comment type="function">
    <text evidence="16">Peptidoglycan polymerase that is essential for cell division.</text>
</comment>
<evidence type="ECO:0000256" key="16">
    <source>
        <dbReference type="ARBA" id="ARBA00049966"/>
    </source>
</evidence>
<evidence type="ECO:0000256" key="9">
    <source>
        <dbReference type="ARBA" id="ARBA00032370"/>
    </source>
</evidence>
<evidence type="ECO:0000256" key="14">
    <source>
        <dbReference type="ARBA" id="ARBA00044770"/>
    </source>
</evidence>
<evidence type="ECO:0000313" key="19">
    <source>
        <dbReference type="Proteomes" id="UP001595987"/>
    </source>
</evidence>
<evidence type="ECO:0000256" key="11">
    <source>
        <dbReference type="ARBA" id="ARBA00038053"/>
    </source>
</evidence>
<feature type="transmembrane region" description="Helical" evidence="17">
    <location>
        <begin position="79"/>
        <end position="98"/>
    </location>
</feature>
<evidence type="ECO:0000256" key="10">
    <source>
        <dbReference type="ARBA" id="ARBA00033270"/>
    </source>
</evidence>
<evidence type="ECO:0000256" key="6">
    <source>
        <dbReference type="ARBA" id="ARBA00022984"/>
    </source>
</evidence>
<evidence type="ECO:0000256" key="1">
    <source>
        <dbReference type="ARBA" id="ARBA00004141"/>
    </source>
</evidence>
<evidence type="ECO:0000256" key="5">
    <source>
        <dbReference type="ARBA" id="ARBA00022960"/>
    </source>
</evidence>
<keyword evidence="3" id="KW-0808">Transferase</keyword>
<dbReference type="PANTHER" id="PTHR30474:SF2">
    <property type="entry name" value="PEPTIDOGLYCAN GLYCOSYLTRANSFERASE FTSW-RELATED"/>
    <property type="match status" value="1"/>
</dbReference>
<dbReference type="EC" id="2.4.99.28" evidence="14"/>
<evidence type="ECO:0000313" key="18">
    <source>
        <dbReference type="EMBL" id="MFC4651468.1"/>
    </source>
</evidence>
<evidence type="ECO:0000256" key="8">
    <source>
        <dbReference type="ARBA" id="ARBA00023136"/>
    </source>
</evidence>
<dbReference type="PROSITE" id="PS00428">
    <property type="entry name" value="FTSW_RODA_SPOVE"/>
    <property type="match status" value="1"/>
</dbReference>
<keyword evidence="19" id="KW-1185">Reference proteome</keyword>
<keyword evidence="8 17" id="KW-0472">Membrane</keyword>
<evidence type="ECO:0000256" key="12">
    <source>
        <dbReference type="ARBA" id="ARBA00041185"/>
    </source>
</evidence>
<evidence type="ECO:0000256" key="17">
    <source>
        <dbReference type="SAM" id="Phobius"/>
    </source>
</evidence>
<feature type="transmembrane region" description="Helical" evidence="17">
    <location>
        <begin position="340"/>
        <end position="364"/>
    </location>
</feature>
<feature type="transmembrane region" description="Helical" evidence="17">
    <location>
        <begin position="12"/>
        <end position="37"/>
    </location>
</feature>
<dbReference type="EMBL" id="JBHSGD010000001">
    <property type="protein sequence ID" value="MFC4651468.1"/>
    <property type="molecule type" value="Genomic_DNA"/>
</dbReference>
<feature type="transmembrane region" description="Helical" evidence="17">
    <location>
        <begin position="370"/>
        <end position="392"/>
    </location>
</feature>
<feature type="transmembrane region" description="Helical" evidence="17">
    <location>
        <begin position="307"/>
        <end position="328"/>
    </location>
</feature>
<comment type="catalytic activity">
    <reaction evidence="15">
        <text>[GlcNAc-(1-&gt;4)-Mur2Ac(oyl-L-Ala-gamma-D-Glu-L-Lys-D-Ala-D-Ala)](n)-di-trans,octa-cis-undecaprenyl diphosphate + beta-D-GlcNAc-(1-&gt;4)-Mur2Ac(oyl-L-Ala-gamma-D-Glu-L-Lys-D-Ala-D-Ala)-di-trans,octa-cis-undecaprenyl diphosphate = [GlcNAc-(1-&gt;4)-Mur2Ac(oyl-L-Ala-gamma-D-Glu-L-Lys-D-Ala-D-Ala)](n+1)-di-trans,octa-cis-undecaprenyl diphosphate + di-trans,octa-cis-undecaprenyl diphosphate + H(+)</text>
        <dbReference type="Rhea" id="RHEA:23708"/>
        <dbReference type="Rhea" id="RHEA-COMP:9602"/>
        <dbReference type="Rhea" id="RHEA-COMP:9603"/>
        <dbReference type="ChEBI" id="CHEBI:15378"/>
        <dbReference type="ChEBI" id="CHEBI:58405"/>
        <dbReference type="ChEBI" id="CHEBI:60033"/>
        <dbReference type="ChEBI" id="CHEBI:78435"/>
        <dbReference type="EC" id="2.4.99.28"/>
    </reaction>
</comment>
<evidence type="ECO:0000256" key="3">
    <source>
        <dbReference type="ARBA" id="ARBA00022679"/>
    </source>
</evidence>